<keyword evidence="2" id="KW-1185">Reference proteome</keyword>
<comment type="caution">
    <text evidence="1">The sequence shown here is derived from an EMBL/GenBank/DDBJ whole genome shotgun (WGS) entry which is preliminary data.</text>
</comment>
<dbReference type="RefSeq" id="WP_348738061.1">
    <property type="nucleotide sequence ID" value="NZ_CAXJRC010000012.1"/>
</dbReference>
<reference evidence="1 2" key="1">
    <citation type="submission" date="2024-05" db="EMBL/GenBank/DDBJ databases">
        <authorList>
            <person name="Duchaud E."/>
        </authorList>
    </citation>
    <scope>NUCLEOTIDE SEQUENCE [LARGE SCALE GENOMIC DNA]</scope>
    <source>
        <strain evidence="1">Ena-SAMPLE-TAB-13-05-2024-13:56:06:370-140305</strain>
    </source>
</reference>
<sequence length="125" mass="14622">MKKILKLFLFVSLIGLLLSFSVNQLEKKLIGSWKVITVIKEDGTKKEGRKMITFRKDGAVESMKDNGSKMTGFWKYDKKQSLLQMSDETKEKWTDFKVLKLTGKELILKDERKTYETVRTKHNTK</sequence>
<protein>
    <recommendedName>
        <fullName evidence="3">Extracellular endo-alpha-(1-&gt;5)-L-arabinanase C-terminal domain-containing protein</fullName>
    </recommendedName>
</protein>
<evidence type="ECO:0000313" key="2">
    <source>
        <dbReference type="Proteomes" id="UP001497602"/>
    </source>
</evidence>
<name>A0ABP1FCS8_9FLAO</name>
<evidence type="ECO:0000313" key="1">
    <source>
        <dbReference type="EMBL" id="CAL2106299.1"/>
    </source>
</evidence>
<organism evidence="1 2">
    <name type="scientific">Tenacibaculum vairaonense</name>
    <dbReference type="NCBI Taxonomy" id="3137860"/>
    <lineage>
        <taxon>Bacteria</taxon>
        <taxon>Pseudomonadati</taxon>
        <taxon>Bacteroidota</taxon>
        <taxon>Flavobacteriia</taxon>
        <taxon>Flavobacteriales</taxon>
        <taxon>Flavobacteriaceae</taxon>
        <taxon>Tenacibaculum</taxon>
    </lineage>
</organism>
<dbReference type="EMBL" id="CAXJRC010000012">
    <property type="protein sequence ID" value="CAL2106299.1"/>
    <property type="molecule type" value="Genomic_DNA"/>
</dbReference>
<accession>A0ABP1FCS8</accession>
<dbReference type="Proteomes" id="UP001497602">
    <property type="component" value="Unassembled WGS sequence"/>
</dbReference>
<evidence type="ECO:0008006" key="3">
    <source>
        <dbReference type="Google" id="ProtNLM"/>
    </source>
</evidence>
<proteinExistence type="predicted"/>
<gene>
    <name evidence="1" type="ORF">T190115A13A_200015</name>
</gene>